<dbReference type="STRING" id="123320.SAMN06309945_2423"/>
<dbReference type="RefSeq" id="WP_079728436.1">
    <property type="nucleotide sequence ID" value="NZ_FUZP01000002.1"/>
</dbReference>
<protein>
    <submittedName>
        <fullName evidence="3">SseB protein N-terminal domain-containing protein</fullName>
    </submittedName>
</protein>
<dbReference type="EMBL" id="FUZP01000002">
    <property type="protein sequence ID" value="SKC64979.1"/>
    <property type="molecule type" value="Genomic_DNA"/>
</dbReference>
<feature type="compositionally biased region" description="Basic and acidic residues" evidence="1">
    <location>
        <begin position="1"/>
        <end position="12"/>
    </location>
</feature>
<gene>
    <name evidence="3" type="ORF">SAMN06309945_2423</name>
</gene>
<sequence length="279" mass="29954">MSQPTDPHDAHAASHHHGAADAASNHLTDSAGQPWKGRSFQSNDHSSDDGSAPEHLAEALRRYRAREVTEVEVVDAFRSSRLLIPLVAHAGEEGETEAGLKVDKTQELSIVTVQGPDGRTVMPVFSSVAAMSRWNPTSRPVPADGVRVALAAASEHTDLVVLDPVSDTEFAIRRPAVWAIAQSLEWMPSFTDPDVLQSFRQSVASELAVTDVHLRAGDPDARLAGPEVVVTLELLAGLTRPELDAVLARLAQRWAADDVIATRVDSLAVTLSSTPLDEH</sequence>
<feature type="region of interest" description="Disordered" evidence="1">
    <location>
        <begin position="1"/>
        <end position="55"/>
    </location>
</feature>
<reference evidence="3 4" key="1">
    <citation type="submission" date="2017-02" db="EMBL/GenBank/DDBJ databases">
        <authorList>
            <person name="Peterson S.W."/>
        </authorList>
    </citation>
    <scope>NUCLEOTIDE SEQUENCE [LARGE SCALE GENOMIC DNA]</scope>
    <source>
        <strain evidence="3 4">VKM Ac-2059</strain>
    </source>
</reference>
<accession>A0A1T5KNF6</accession>
<dbReference type="AlphaFoldDB" id="A0A1T5KNF6"/>
<dbReference type="Proteomes" id="UP000190857">
    <property type="component" value="Unassembled WGS sequence"/>
</dbReference>
<dbReference type="InterPro" id="IPR009839">
    <property type="entry name" value="SseB_N"/>
</dbReference>
<evidence type="ECO:0000259" key="2">
    <source>
        <dbReference type="Pfam" id="PF07179"/>
    </source>
</evidence>
<name>A0A1T5KNF6_9MICO</name>
<dbReference type="OrthoDB" id="5188303at2"/>
<dbReference type="Pfam" id="PF07179">
    <property type="entry name" value="SseB"/>
    <property type="match status" value="1"/>
</dbReference>
<keyword evidence="4" id="KW-1185">Reference proteome</keyword>
<organism evidence="3 4">
    <name type="scientific">Okibacterium fritillariae</name>
    <dbReference type="NCBI Taxonomy" id="123320"/>
    <lineage>
        <taxon>Bacteria</taxon>
        <taxon>Bacillati</taxon>
        <taxon>Actinomycetota</taxon>
        <taxon>Actinomycetes</taxon>
        <taxon>Micrococcales</taxon>
        <taxon>Microbacteriaceae</taxon>
        <taxon>Okibacterium</taxon>
    </lineage>
</organism>
<evidence type="ECO:0000313" key="3">
    <source>
        <dbReference type="EMBL" id="SKC64979.1"/>
    </source>
</evidence>
<evidence type="ECO:0000256" key="1">
    <source>
        <dbReference type="SAM" id="MobiDB-lite"/>
    </source>
</evidence>
<proteinExistence type="predicted"/>
<feature type="domain" description="SseB protein N-terminal" evidence="2">
    <location>
        <begin position="56"/>
        <end position="179"/>
    </location>
</feature>
<evidence type="ECO:0000313" key="4">
    <source>
        <dbReference type="Proteomes" id="UP000190857"/>
    </source>
</evidence>